<accession>A0A1H7PYA4</accession>
<dbReference type="Proteomes" id="UP000198916">
    <property type="component" value="Unassembled WGS sequence"/>
</dbReference>
<organism evidence="1 2">
    <name type="scientific">Parapedobacter koreensis</name>
    <dbReference type="NCBI Taxonomy" id="332977"/>
    <lineage>
        <taxon>Bacteria</taxon>
        <taxon>Pseudomonadati</taxon>
        <taxon>Bacteroidota</taxon>
        <taxon>Sphingobacteriia</taxon>
        <taxon>Sphingobacteriales</taxon>
        <taxon>Sphingobacteriaceae</taxon>
        <taxon>Parapedobacter</taxon>
    </lineage>
</organism>
<sequence>MTFQNINYFYLESLANRGNRNTLVYRSSACKTVWARWFPTVIDFKVQFLVELPDGSFTSVQRNRLLKCNNFSLFPVFVFQQPHQIHGFRRQHIRVILFFCGLIV</sequence>
<dbReference type="EMBL" id="FNZR01000005">
    <property type="protein sequence ID" value="SEL40458.1"/>
    <property type="molecule type" value="Genomic_DNA"/>
</dbReference>
<gene>
    <name evidence="1" type="ORF">SAMN05421740_10564</name>
</gene>
<dbReference type="AlphaFoldDB" id="A0A1H7PYA4"/>
<evidence type="ECO:0000313" key="1">
    <source>
        <dbReference type="EMBL" id="SEL40458.1"/>
    </source>
</evidence>
<keyword evidence="2" id="KW-1185">Reference proteome</keyword>
<reference evidence="2" key="1">
    <citation type="submission" date="2016-10" db="EMBL/GenBank/DDBJ databases">
        <authorList>
            <person name="Varghese N."/>
            <person name="Submissions S."/>
        </authorList>
    </citation>
    <scope>NUCLEOTIDE SEQUENCE [LARGE SCALE GENOMIC DNA]</scope>
    <source>
        <strain evidence="2">Jip14</strain>
    </source>
</reference>
<proteinExistence type="predicted"/>
<evidence type="ECO:0000313" key="2">
    <source>
        <dbReference type="Proteomes" id="UP000198916"/>
    </source>
</evidence>
<protein>
    <submittedName>
        <fullName evidence="1">Uncharacterized protein</fullName>
    </submittedName>
</protein>
<name>A0A1H7PYA4_9SPHI</name>